<gene>
    <name evidence="2" type="ORF">EVAR_14761_1</name>
</gene>
<accession>A0A4C1TWR2</accession>
<proteinExistence type="predicted"/>
<dbReference type="Proteomes" id="UP000299102">
    <property type="component" value="Unassembled WGS sequence"/>
</dbReference>
<evidence type="ECO:0000313" key="2">
    <source>
        <dbReference type="EMBL" id="GBP18368.1"/>
    </source>
</evidence>
<organism evidence="2 3">
    <name type="scientific">Eumeta variegata</name>
    <name type="common">Bagworm moth</name>
    <name type="synonym">Eumeta japonica</name>
    <dbReference type="NCBI Taxonomy" id="151549"/>
    <lineage>
        <taxon>Eukaryota</taxon>
        <taxon>Metazoa</taxon>
        <taxon>Ecdysozoa</taxon>
        <taxon>Arthropoda</taxon>
        <taxon>Hexapoda</taxon>
        <taxon>Insecta</taxon>
        <taxon>Pterygota</taxon>
        <taxon>Neoptera</taxon>
        <taxon>Endopterygota</taxon>
        <taxon>Lepidoptera</taxon>
        <taxon>Glossata</taxon>
        <taxon>Ditrysia</taxon>
        <taxon>Tineoidea</taxon>
        <taxon>Psychidae</taxon>
        <taxon>Oiketicinae</taxon>
        <taxon>Eumeta</taxon>
    </lineage>
</organism>
<keyword evidence="3" id="KW-1185">Reference proteome</keyword>
<feature type="compositionally biased region" description="Basic and acidic residues" evidence="1">
    <location>
        <begin position="31"/>
        <end position="44"/>
    </location>
</feature>
<dbReference type="AlphaFoldDB" id="A0A4C1TWR2"/>
<comment type="caution">
    <text evidence="2">The sequence shown here is derived from an EMBL/GenBank/DDBJ whole genome shotgun (WGS) entry which is preliminary data.</text>
</comment>
<evidence type="ECO:0000313" key="3">
    <source>
        <dbReference type="Proteomes" id="UP000299102"/>
    </source>
</evidence>
<reference evidence="2 3" key="1">
    <citation type="journal article" date="2019" name="Commun. Biol.">
        <title>The bagworm genome reveals a unique fibroin gene that provides high tensile strength.</title>
        <authorList>
            <person name="Kono N."/>
            <person name="Nakamura H."/>
            <person name="Ohtoshi R."/>
            <person name="Tomita M."/>
            <person name="Numata K."/>
            <person name="Arakawa K."/>
        </authorList>
    </citation>
    <scope>NUCLEOTIDE SEQUENCE [LARGE SCALE GENOMIC DNA]</scope>
</reference>
<sequence>MDTPNPRGVTSPFPASWVTNRVSNGPPPLTEGERDAGGGKTEELDKTKQLYRAKCVREGPANGALEHPTRTKLMAYQRRDKF</sequence>
<dbReference type="EMBL" id="BGZK01000096">
    <property type="protein sequence ID" value="GBP18368.1"/>
    <property type="molecule type" value="Genomic_DNA"/>
</dbReference>
<protein>
    <submittedName>
        <fullName evidence="2">Uncharacterized protein</fullName>
    </submittedName>
</protein>
<name>A0A4C1TWR2_EUMVA</name>
<evidence type="ECO:0000256" key="1">
    <source>
        <dbReference type="SAM" id="MobiDB-lite"/>
    </source>
</evidence>
<feature type="region of interest" description="Disordered" evidence="1">
    <location>
        <begin position="1"/>
        <end position="44"/>
    </location>
</feature>